<evidence type="ECO:0000313" key="2">
    <source>
        <dbReference type="EMBL" id="CAD8460968.1"/>
    </source>
</evidence>
<protein>
    <submittedName>
        <fullName evidence="2">Uncharacterized protein</fullName>
    </submittedName>
</protein>
<dbReference type="AlphaFoldDB" id="A0A7S0H521"/>
<feature type="compositionally biased region" description="Polar residues" evidence="1">
    <location>
        <begin position="146"/>
        <end position="165"/>
    </location>
</feature>
<feature type="region of interest" description="Disordered" evidence="1">
    <location>
        <begin position="86"/>
        <end position="133"/>
    </location>
</feature>
<proteinExistence type="predicted"/>
<accession>A0A7S0H521</accession>
<evidence type="ECO:0000256" key="1">
    <source>
        <dbReference type="SAM" id="MobiDB-lite"/>
    </source>
</evidence>
<name>A0A7S0H521_9EUKA</name>
<feature type="region of interest" description="Disordered" evidence="1">
    <location>
        <begin position="146"/>
        <end position="187"/>
    </location>
</feature>
<feature type="compositionally biased region" description="Basic and acidic residues" evidence="1">
    <location>
        <begin position="23"/>
        <end position="36"/>
    </location>
</feature>
<dbReference type="EMBL" id="HBEM01029211">
    <property type="protein sequence ID" value="CAD8460968.1"/>
    <property type="molecule type" value="Transcribed_RNA"/>
</dbReference>
<organism evidence="2">
    <name type="scientific">Amorphochlora amoebiformis</name>
    <dbReference type="NCBI Taxonomy" id="1561963"/>
    <lineage>
        <taxon>Eukaryota</taxon>
        <taxon>Sar</taxon>
        <taxon>Rhizaria</taxon>
        <taxon>Cercozoa</taxon>
        <taxon>Chlorarachniophyceae</taxon>
        <taxon>Amorphochlora</taxon>
    </lineage>
</organism>
<sequence length="435" mass="48458">MPRSRALSTGALRGRSTSRKRRSLDPTEYLERRESQVFRSVAESPKRSRLSLGGSPQSERLRPTYRARRRNCKRGDFYSDFFSLEEKKSGRDASPFKSSNRKINIQFGRRTTPSQEEFSLMQSPNTPASARGGGFEALSKQRFVPTSRSLKFLSSSTPNTPNTGRTKARGQPRHSAPNSPDADDDRKQRLGVNFRPILPPPQLKGSLVSKGSLRVVPSMDLRTEARSAPTTPPVGFRPSRSARLVKKKLSRHHRMPRLSLSTTNSRVTSPLPPRMSTSVRGRGYNSPIPPKLSLTNCRGDSRTLLDGDPNPDIPKLTLSPSLPGGLFSPTTPGTEWSQWREPSFERVVSCPTRLEPEAEMETEYHSSSSTHLKVPWGSPELAPVKLKRSLSVTSIHSESDCAPDTPTVGRRSHSKNFMWSINDLQSAFSKAKIQN</sequence>
<gene>
    <name evidence="2" type="ORF">LAMO00422_LOCUS19926</name>
</gene>
<feature type="compositionally biased region" description="Polar residues" evidence="1">
    <location>
        <begin position="96"/>
        <end position="128"/>
    </location>
</feature>
<reference evidence="2" key="1">
    <citation type="submission" date="2021-01" db="EMBL/GenBank/DDBJ databases">
        <authorList>
            <person name="Corre E."/>
            <person name="Pelletier E."/>
            <person name="Niang G."/>
            <person name="Scheremetjew M."/>
            <person name="Finn R."/>
            <person name="Kale V."/>
            <person name="Holt S."/>
            <person name="Cochrane G."/>
            <person name="Meng A."/>
            <person name="Brown T."/>
            <person name="Cohen L."/>
        </authorList>
    </citation>
    <scope>NUCLEOTIDE SEQUENCE</scope>
    <source>
        <strain evidence="2">CCMP2058</strain>
    </source>
</reference>
<feature type="region of interest" description="Disordered" evidence="1">
    <location>
        <begin position="1"/>
        <end position="69"/>
    </location>
</feature>
<feature type="region of interest" description="Disordered" evidence="1">
    <location>
        <begin position="262"/>
        <end position="325"/>
    </location>
</feature>